<evidence type="ECO:0008006" key="3">
    <source>
        <dbReference type="Google" id="ProtNLM"/>
    </source>
</evidence>
<evidence type="ECO:0000313" key="1">
    <source>
        <dbReference type="EMBL" id="GAA0361371.1"/>
    </source>
</evidence>
<accession>A0ABN0XDG8</accession>
<protein>
    <recommendedName>
        <fullName evidence="3">DUF4351 domain-containing protein</fullName>
    </recommendedName>
</protein>
<dbReference type="PANTHER" id="PTHR34613">
    <property type="entry name" value="SLL0800 PROTEIN"/>
    <property type="match status" value="1"/>
</dbReference>
<name>A0ABN0XDG8_9ACTN</name>
<organism evidence="1 2">
    <name type="scientific">Actinoallomurus spadix</name>
    <dbReference type="NCBI Taxonomy" id="79912"/>
    <lineage>
        <taxon>Bacteria</taxon>
        <taxon>Bacillati</taxon>
        <taxon>Actinomycetota</taxon>
        <taxon>Actinomycetes</taxon>
        <taxon>Streptosporangiales</taxon>
        <taxon>Thermomonosporaceae</taxon>
        <taxon>Actinoallomurus</taxon>
    </lineage>
</organism>
<dbReference type="Proteomes" id="UP001501822">
    <property type="component" value="Unassembled WGS sequence"/>
</dbReference>
<reference evidence="1 2" key="1">
    <citation type="journal article" date="2019" name="Int. J. Syst. Evol. Microbiol.">
        <title>The Global Catalogue of Microorganisms (GCM) 10K type strain sequencing project: providing services to taxonomists for standard genome sequencing and annotation.</title>
        <authorList>
            <consortium name="The Broad Institute Genomics Platform"/>
            <consortium name="The Broad Institute Genome Sequencing Center for Infectious Disease"/>
            <person name="Wu L."/>
            <person name="Ma J."/>
        </authorList>
    </citation>
    <scope>NUCLEOTIDE SEQUENCE [LARGE SCALE GENOMIC DNA]</scope>
    <source>
        <strain evidence="1 2">JCM 3146</strain>
    </source>
</reference>
<dbReference type="PANTHER" id="PTHR34613:SF1">
    <property type="entry name" value="SLL6017 PROTEIN"/>
    <property type="match status" value="1"/>
</dbReference>
<dbReference type="EMBL" id="BAAABM010000054">
    <property type="protein sequence ID" value="GAA0361371.1"/>
    <property type="molecule type" value="Genomic_DNA"/>
</dbReference>
<comment type="caution">
    <text evidence="1">The sequence shown here is derived from an EMBL/GenBank/DDBJ whole genome shotgun (WGS) entry which is preliminary data.</text>
</comment>
<keyword evidence="2" id="KW-1185">Reference proteome</keyword>
<proteinExistence type="predicted"/>
<gene>
    <name evidence="1" type="ORF">GCM10010151_59160</name>
</gene>
<evidence type="ECO:0000313" key="2">
    <source>
        <dbReference type="Proteomes" id="UP001501822"/>
    </source>
</evidence>
<sequence length="229" mass="25244">MLRTDRPVLGVVVEVQRGRDPQKRWSWPLYVTSLRARIECPTVLLVVCVDAAVASWCAKSIPIGHPGWALRPLVLGPDSIPVVTDADEAENLPELAVLSAMVHGSQRFEVLDALHKGVLCDVDDERAQLYADVVLAALQTEYARSYLEALLIAEKYEYQSSFAKRYFAEGEARGEARGEAKAILAVLDVRGVALTGEQRARIEECLDLSQLQKWVRLAAVAGSADELFD</sequence>